<dbReference type="SUPFAM" id="SSF47203">
    <property type="entry name" value="Acyl-CoA dehydrogenase C-terminal domain-like"/>
    <property type="match status" value="1"/>
</dbReference>
<dbReference type="EMBL" id="LAZR01018420">
    <property type="protein sequence ID" value="KKL96484.1"/>
    <property type="molecule type" value="Genomic_DNA"/>
</dbReference>
<evidence type="ECO:0000259" key="5">
    <source>
        <dbReference type="Pfam" id="PF11794"/>
    </source>
</evidence>
<dbReference type="Pfam" id="PF03241">
    <property type="entry name" value="HpaB"/>
    <property type="match status" value="1"/>
</dbReference>
<protein>
    <recommendedName>
        <fullName evidence="7">HpaB/PvcC/4-BUDH C-terminal domain-containing protein</fullName>
    </recommendedName>
</protein>
<dbReference type="InterPro" id="IPR009100">
    <property type="entry name" value="AcylCoA_DH/oxidase_NM_dom_sf"/>
</dbReference>
<dbReference type="SUPFAM" id="SSF56645">
    <property type="entry name" value="Acyl-CoA dehydrogenase NM domain-like"/>
    <property type="match status" value="1"/>
</dbReference>
<evidence type="ECO:0000256" key="1">
    <source>
        <dbReference type="ARBA" id="ARBA00022630"/>
    </source>
</evidence>
<keyword evidence="2" id="KW-0274">FAD</keyword>
<evidence type="ECO:0000313" key="6">
    <source>
        <dbReference type="EMBL" id="KKL96484.1"/>
    </source>
</evidence>
<dbReference type="InterPro" id="IPR004925">
    <property type="entry name" value="HpaB/PvcC/4-BUDH"/>
</dbReference>
<evidence type="ECO:0008006" key="7">
    <source>
        <dbReference type="Google" id="ProtNLM"/>
    </source>
</evidence>
<evidence type="ECO:0000256" key="3">
    <source>
        <dbReference type="ARBA" id="ARBA00023002"/>
    </source>
</evidence>
<dbReference type="InterPro" id="IPR036250">
    <property type="entry name" value="AcylCo_DH-like_C"/>
</dbReference>
<proteinExistence type="predicted"/>
<dbReference type="InterPro" id="IPR024719">
    <property type="entry name" value="HpaB/PvcC/4-BUDH_C"/>
</dbReference>
<keyword evidence="1" id="KW-0285">Flavoprotein</keyword>
<dbReference type="PANTHER" id="PTHR36117:SF3">
    <property type="entry name" value="4-HYDROXYPHENYLACETATE 3-MONOOXYGENASE-RELATED"/>
    <property type="match status" value="1"/>
</dbReference>
<accession>A0A0F9GCC4</accession>
<name>A0A0F9GCC4_9ZZZZ</name>
<dbReference type="Gene3D" id="2.40.110.10">
    <property type="entry name" value="Butyryl-CoA Dehydrogenase, subunit A, domain 2"/>
    <property type="match status" value="1"/>
</dbReference>
<keyword evidence="3" id="KW-0560">Oxidoreductase</keyword>
<sequence length="479" mass="53113">MGIKTKEEYIESLRQMNPTAYMFGERIIDILDNPRLRAGIEATAATYELAQMAEYKDLLVAHSPLIDEPVNRFTLPPGSIEDLVARVKINRALGNWVGTCHQRCTGLDCLSALSIVTYDIDQKHGTDYFNHFTKFLKHVQKNDLTCNAGVTDVKGDRSLGPHEQADKDMYLHVVERKDDGIIVRGAKAHQTGSLSSHEIIVLPTRALKKGDEEYAVAFAIPNDTPGLIHVVGRSSLDNRELDGCDIGNLRYSKYCPTVIFDDVFVPWERVFLCGEVKFAADMVVKFSSYHRQSHGGCKSGKIDCMIGAALTMMDYSGTSKAGHLKQKIIDMVHRAETLYGCSLAASYEGGEQPSGTYFIDTVLANASKIHEGKEMAESIRLMVDVCGGYVTDLPSDKDFENSEVGHLIKKYMKGKSQVPVENRIKMFRLVEKMAMESADTISDIHGGGSPEAHRVTILRETDLDAKKKAAKRLAGIKEE</sequence>
<dbReference type="Gene3D" id="1.20.140.10">
    <property type="entry name" value="Butyryl-CoA Dehydrogenase, subunit A, domain 3"/>
    <property type="match status" value="1"/>
</dbReference>
<feature type="domain" description="HpaB/PvcC/4-BUDH C-terminal" evidence="4">
    <location>
        <begin position="280"/>
        <end position="475"/>
    </location>
</feature>
<gene>
    <name evidence="6" type="ORF">LCGC14_1844040</name>
</gene>
<evidence type="ECO:0000256" key="2">
    <source>
        <dbReference type="ARBA" id="ARBA00022827"/>
    </source>
</evidence>
<dbReference type="Gene3D" id="1.10.3140.10">
    <property type="entry name" value="4-hydroxybutyryl-coa dehydratase, domain 1"/>
    <property type="match status" value="1"/>
</dbReference>
<dbReference type="AlphaFoldDB" id="A0A0F9GCC4"/>
<organism evidence="6">
    <name type="scientific">marine sediment metagenome</name>
    <dbReference type="NCBI Taxonomy" id="412755"/>
    <lineage>
        <taxon>unclassified sequences</taxon>
        <taxon>metagenomes</taxon>
        <taxon>ecological metagenomes</taxon>
    </lineage>
</organism>
<dbReference type="InterPro" id="IPR024674">
    <property type="entry name" value="HpaB/PvcC/4-BUDH_N"/>
</dbReference>
<evidence type="ECO:0000259" key="4">
    <source>
        <dbReference type="Pfam" id="PF03241"/>
    </source>
</evidence>
<comment type="caution">
    <text evidence="6">The sequence shown here is derived from an EMBL/GenBank/DDBJ whole genome shotgun (WGS) entry which is preliminary data.</text>
</comment>
<dbReference type="PANTHER" id="PTHR36117">
    <property type="entry name" value="4-HYDROXYPHENYLACETATE 3-MONOOXYGENASE-RELATED"/>
    <property type="match status" value="1"/>
</dbReference>
<dbReference type="Pfam" id="PF11794">
    <property type="entry name" value="HpaB_N"/>
    <property type="match status" value="1"/>
</dbReference>
<dbReference type="InterPro" id="IPR046373">
    <property type="entry name" value="Acyl-CoA_Oxase/DH_mid-dom_sf"/>
</dbReference>
<dbReference type="GO" id="GO:0016627">
    <property type="term" value="F:oxidoreductase activity, acting on the CH-CH group of donors"/>
    <property type="evidence" value="ECO:0007669"/>
    <property type="project" value="InterPro"/>
</dbReference>
<dbReference type="PIRSF" id="PIRSF000331">
    <property type="entry name" value="HpaA_HpaB"/>
    <property type="match status" value="1"/>
</dbReference>
<feature type="domain" description="HpaB/PvcC/4-BUDH N-terminal" evidence="5">
    <location>
        <begin position="5"/>
        <end position="272"/>
    </location>
</feature>
<reference evidence="6" key="1">
    <citation type="journal article" date="2015" name="Nature">
        <title>Complex archaea that bridge the gap between prokaryotes and eukaryotes.</title>
        <authorList>
            <person name="Spang A."/>
            <person name="Saw J.H."/>
            <person name="Jorgensen S.L."/>
            <person name="Zaremba-Niedzwiedzka K."/>
            <person name="Martijn J."/>
            <person name="Lind A.E."/>
            <person name="van Eijk R."/>
            <person name="Schleper C."/>
            <person name="Guy L."/>
            <person name="Ettema T.J."/>
        </authorList>
    </citation>
    <scope>NUCLEOTIDE SEQUENCE</scope>
</reference>